<dbReference type="AlphaFoldDB" id="A0A7S1IRW1"/>
<feature type="repeat" description="TPR" evidence="1">
    <location>
        <begin position="349"/>
        <end position="382"/>
    </location>
</feature>
<proteinExistence type="predicted"/>
<feature type="region of interest" description="Disordered" evidence="2">
    <location>
        <begin position="978"/>
        <end position="1000"/>
    </location>
</feature>
<feature type="compositionally biased region" description="Acidic residues" evidence="2">
    <location>
        <begin position="932"/>
        <end position="942"/>
    </location>
</feature>
<feature type="repeat" description="TPR" evidence="1">
    <location>
        <begin position="270"/>
        <end position="303"/>
    </location>
</feature>
<dbReference type="Pfam" id="PF13424">
    <property type="entry name" value="TPR_12"/>
    <property type="match status" value="2"/>
</dbReference>
<organism evidence="3">
    <name type="scientific">Eutreptiella gymnastica</name>
    <dbReference type="NCBI Taxonomy" id="73025"/>
    <lineage>
        <taxon>Eukaryota</taxon>
        <taxon>Discoba</taxon>
        <taxon>Euglenozoa</taxon>
        <taxon>Euglenida</taxon>
        <taxon>Spirocuta</taxon>
        <taxon>Euglenophyceae</taxon>
        <taxon>Eutreptiales</taxon>
        <taxon>Eutreptiaceae</taxon>
        <taxon>Eutreptiella</taxon>
    </lineage>
</organism>
<name>A0A7S1IRW1_9EUGL</name>
<dbReference type="InterPro" id="IPR011990">
    <property type="entry name" value="TPR-like_helical_dom_sf"/>
</dbReference>
<dbReference type="InterPro" id="IPR019734">
    <property type="entry name" value="TPR_rpt"/>
</dbReference>
<feature type="region of interest" description="Disordered" evidence="2">
    <location>
        <begin position="871"/>
        <end position="911"/>
    </location>
</feature>
<evidence type="ECO:0000256" key="2">
    <source>
        <dbReference type="SAM" id="MobiDB-lite"/>
    </source>
</evidence>
<sequence length="1000" mass="108769">MEDEVVGLKKALQSALNAGNQIAVQEAYGDLGRCFLRENHLAEALHCFEKLLATCGTKAESGTQDLKFKGVATCQIGLIYLIMAEFSKALEYCRKHLVISEQLGDVAAQGMAYSNMGTALENLGEREDALQCYLQALQIVERTGDIAGQGLAYASIGSLYSSLGEDDNALQYHRNSLSIAEACGDLEAQATAYSFIREIYQRKGELSKAVEYQQQELELAQRREQKDAESRALINLGELYCLMQDYARAQIQFQAGLALAKTLGERELEAQAYSGLGHMYDAQGKLARALEYHQQSLKHSVDIGNLALQGATHNDIGDVHFSMGHFRQSLQSHHSAWQILEQHSVDGRAVALNGMADSYYRLRDYQKALKLYQRLLDFSESEGDLSAGYITSACMGAGNTCHKLGNYDQAVEHFEQAMEVAEINADPDIQEMASFGAGHAYYMMQELDKAMECYQRAQALTRESGIVYNHCRAMACIATCWYAGQRFDSAVKVYKRALQVAESQREGAEPAANDDVLLGIVHSAIQHYRTVHLDATTEVLSTIHIYLWGLVAMLLNGSEGVTACALPAGLVSTAAAALRDATSTAPESPSMKSAPYVQYYAMYILYRLSTCEGMRPTMKTAEVFDGSLACLAFPSEVLARALLSDEKDGNSIGNPSGILQATLIATKTLRNLVTALVFGEEDARQMILNSPRLPTLLAALRAHTPDMDVNVLKQNVYILTLLAAVVEPEAQPSPRVSTHLTTSLRRRDPSPVVGQVWEAVAGFIAVTVTAGQCTELDLKALRLAFRLLMDLVRRGNPQDCPARALDPKALEAFIHKHLHQQGSSWNNGLELCKYLTAHAHAQGRPIRSPSKGPRDMVAVVHPLNASLRSASVLSNSSTRSASASVTHDTSATDTADTTTYESLSSQSSHCSTPRGLAHVNLTLCDDDDLFPDPFEHEEDDDWPSGLSPTWDHSSDGGLSSPAVAGYAHCLSPPPGLRSLAPLGSSMRRKISGGQAEGGGT</sequence>
<dbReference type="PROSITE" id="PS50005">
    <property type="entry name" value="TPR"/>
    <property type="match status" value="5"/>
</dbReference>
<dbReference type="PANTHER" id="PTHR10098">
    <property type="entry name" value="RAPSYN-RELATED"/>
    <property type="match status" value="1"/>
</dbReference>
<evidence type="ECO:0008006" key="4">
    <source>
        <dbReference type="Google" id="ProtNLM"/>
    </source>
</evidence>
<accession>A0A7S1IRW1</accession>
<dbReference type="PANTHER" id="PTHR10098:SF108">
    <property type="entry name" value="TETRATRICOPEPTIDE REPEAT PROTEIN 28"/>
    <property type="match status" value="1"/>
</dbReference>
<dbReference type="Gene3D" id="1.25.40.10">
    <property type="entry name" value="Tetratricopeptide repeat domain"/>
    <property type="match status" value="3"/>
</dbReference>
<dbReference type="SMART" id="SM00028">
    <property type="entry name" value="TPR"/>
    <property type="match status" value="12"/>
</dbReference>
<dbReference type="SUPFAM" id="SSF48452">
    <property type="entry name" value="TPR-like"/>
    <property type="match status" value="3"/>
</dbReference>
<reference evidence="3" key="1">
    <citation type="submission" date="2021-01" db="EMBL/GenBank/DDBJ databases">
        <authorList>
            <person name="Corre E."/>
            <person name="Pelletier E."/>
            <person name="Niang G."/>
            <person name="Scheremetjew M."/>
            <person name="Finn R."/>
            <person name="Kale V."/>
            <person name="Holt S."/>
            <person name="Cochrane G."/>
            <person name="Meng A."/>
            <person name="Brown T."/>
            <person name="Cohen L."/>
        </authorList>
    </citation>
    <scope>NUCLEOTIDE SEQUENCE</scope>
    <source>
        <strain evidence="3">NIES-381</strain>
    </source>
</reference>
<feature type="repeat" description="TPR" evidence="1">
    <location>
        <begin position="110"/>
        <end position="143"/>
    </location>
</feature>
<feature type="compositionally biased region" description="Low complexity" evidence="2">
    <location>
        <begin position="871"/>
        <end position="899"/>
    </location>
</feature>
<feature type="repeat" description="TPR" evidence="1">
    <location>
        <begin position="431"/>
        <end position="464"/>
    </location>
</feature>
<feature type="repeat" description="TPR" evidence="1">
    <location>
        <begin position="391"/>
        <end position="424"/>
    </location>
</feature>
<feature type="region of interest" description="Disordered" evidence="2">
    <location>
        <begin position="932"/>
        <end position="958"/>
    </location>
</feature>
<dbReference type="EMBL" id="HBGA01086388">
    <property type="protein sequence ID" value="CAD9021149.1"/>
    <property type="molecule type" value="Transcribed_RNA"/>
</dbReference>
<gene>
    <name evidence="3" type="ORF">EGYM00392_LOCUS32264</name>
</gene>
<dbReference type="Pfam" id="PF13176">
    <property type="entry name" value="TPR_7"/>
    <property type="match status" value="1"/>
</dbReference>
<keyword evidence="1" id="KW-0802">TPR repeat</keyword>
<evidence type="ECO:0000256" key="1">
    <source>
        <dbReference type="PROSITE-ProRule" id="PRU00339"/>
    </source>
</evidence>
<evidence type="ECO:0000313" key="3">
    <source>
        <dbReference type="EMBL" id="CAD9021149.1"/>
    </source>
</evidence>
<dbReference type="Pfam" id="PF13374">
    <property type="entry name" value="TPR_10"/>
    <property type="match status" value="1"/>
</dbReference>
<feature type="compositionally biased region" description="Polar residues" evidence="2">
    <location>
        <begin position="900"/>
        <end position="911"/>
    </location>
</feature>
<protein>
    <recommendedName>
        <fullName evidence="4">Tetratricopeptide repeat protein 28</fullName>
    </recommendedName>
</protein>